<protein>
    <submittedName>
        <fullName evidence="2">Uncharacterized protein</fullName>
    </submittedName>
</protein>
<evidence type="ECO:0000256" key="1">
    <source>
        <dbReference type="SAM" id="MobiDB-lite"/>
    </source>
</evidence>
<dbReference type="Gramene" id="OMO60815">
    <property type="protein sequence ID" value="OMO60815"/>
    <property type="gene ID" value="CCACVL1_23843"/>
</dbReference>
<evidence type="ECO:0000313" key="3">
    <source>
        <dbReference type="Proteomes" id="UP000188268"/>
    </source>
</evidence>
<dbReference type="AlphaFoldDB" id="A0A1R3GRS4"/>
<name>A0A1R3GRS4_COCAP</name>
<dbReference type="Proteomes" id="UP000188268">
    <property type="component" value="Unassembled WGS sequence"/>
</dbReference>
<evidence type="ECO:0000313" key="2">
    <source>
        <dbReference type="EMBL" id="OMO60815.1"/>
    </source>
</evidence>
<gene>
    <name evidence="2" type="ORF">CCACVL1_23843</name>
</gene>
<proteinExistence type="predicted"/>
<organism evidence="2 3">
    <name type="scientific">Corchorus capsularis</name>
    <name type="common">Jute</name>
    <dbReference type="NCBI Taxonomy" id="210143"/>
    <lineage>
        <taxon>Eukaryota</taxon>
        <taxon>Viridiplantae</taxon>
        <taxon>Streptophyta</taxon>
        <taxon>Embryophyta</taxon>
        <taxon>Tracheophyta</taxon>
        <taxon>Spermatophyta</taxon>
        <taxon>Magnoliopsida</taxon>
        <taxon>eudicotyledons</taxon>
        <taxon>Gunneridae</taxon>
        <taxon>Pentapetalae</taxon>
        <taxon>rosids</taxon>
        <taxon>malvids</taxon>
        <taxon>Malvales</taxon>
        <taxon>Malvaceae</taxon>
        <taxon>Grewioideae</taxon>
        <taxon>Apeibeae</taxon>
        <taxon>Corchorus</taxon>
    </lineage>
</organism>
<comment type="caution">
    <text evidence="2">The sequence shown here is derived from an EMBL/GenBank/DDBJ whole genome shotgun (WGS) entry which is preliminary data.</text>
</comment>
<feature type="region of interest" description="Disordered" evidence="1">
    <location>
        <begin position="19"/>
        <end position="41"/>
    </location>
</feature>
<accession>A0A1R3GRS4</accession>
<keyword evidence="3" id="KW-1185">Reference proteome</keyword>
<sequence>MPIANMQIQISLVSQARPGQVQLRPRDLTSPETPGEQCYGKRSKHLPHVRKEMVIATEQT</sequence>
<dbReference type="EMBL" id="AWWV01013638">
    <property type="protein sequence ID" value="OMO60815.1"/>
    <property type="molecule type" value="Genomic_DNA"/>
</dbReference>
<reference evidence="2 3" key="1">
    <citation type="submission" date="2013-09" db="EMBL/GenBank/DDBJ databases">
        <title>Corchorus capsularis genome sequencing.</title>
        <authorList>
            <person name="Alam M."/>
            <person name="Haque M.S."/>
            <person name="Islam M.S."/>
            <person name="Emdad E.M."/>
            <person name="Islam M.M."/>
            <person name="Ahmed B."/>
            <person name="Halim A."/>
            <person name="Hossen Q.M.M."/>
            <person name="Hossain M.Z."/>
            <person name="Ahmed R."/>
            <person name="Khan M.M."/>
            <person name="Islam R."/>
            <person name="Rashid M.M."/>
            <person name="Khan S.A."/>
            <person name="Rahman M.S."/>
            <person name="Alam M."/>
        </authorList>
    </citation>
    <scope>NUCLEOTIDE SEQUENCE [LARGE SCALE GENOMIC DNA]</scope>
    <source>
        <strain evidence="3">cv. CVL-1</strain>
        <tissue evidence="2">Whole seedling</tissue>
    </source>
</reference>